<sequence length="131" mass="14505">MPLPSSTTESVPSQGKSLGSTTSEFAKTTERTNTLEICAAEQVLHSHLEHRVLSHLLPCVGLAAHERWTDHIDGHSLSPQTMTKACVTSSWTHLWMSDERRTPVARDMEQECSKDESSKASLVRDAESIFS</sequence>
<comment type="caution">
    <text evidence="2">The sequence shown here is derived from an EMBL/GenBank/DDBJ whole genome shotgun (WGS) entry which is preliminary data.</text>
</comment>
<gene>
    <name evidence="2" type="ORF">OPV22_005884</name>
</gene>
<protein>
    <submittedName>
        <fullName evidence="2">Uncharacterized protein</fullName>
    </submittedName>
</protein>
<feature type="region of interest" description="Disordered" evidence="1">
    <location>
        <begin position="1"/>
        <end position="26"/>
    </location>
</feature>
<dbReference type="EMBL" id="JAQQAF010000002">
    <property type="protein sequence ID" value="KAJ8504998.1"/>
    <property type="molecule type" value="Genomic_DNA"/>
</dbReference>
<name>A0AAV8RNK0_ENSVE</name>
<organism evidence="2 3">
    <name type="scientific">Ensete ventricosum</name>
    <name type="common">Abyssinian banana</name>
    <name type="synonym">Musa ensete</name>
    <dbReference type="NCBI Taxonomy" id="4639"/>
    <lineage>
        <taxon>Eukaryota</taxon>
        <taxon>Viridiplantae</taxon>
        <taxon>Streptophyta</taxon>
        <taxon>Embryophyta</taxon>
        <taxon>Tracheophyta</taxon>
        <taxon>Spermatophyta</taxon>
        <taxon>Magnoliopsida</taxon>
        <taxon>Liliopsida</taxon>
        <taxon>Zingiberales</taxon>
        <taxon>Musaceae</taxon>
        <taxon>Ensete</taxon>
    </lineage>
</organism>
<accession>A0AAV8RNK0</accession>
<proteinExistence type="predicted"/>
<feature type="region of interest" description="Disordered" evidence="1">
    <location>
        <begin position="102"/>
        <end position="131"/>
    </location>
</feature>
<reference evidence="2 3" key="1">
    <citation type="submission" date="2022-12" db="EMBL/GenBank/DDBJ databases">
        <title>Chromosome-scale assembly of the Ensete ventricosum genome.</title>
        <authorList>
            <person name="Dussert Y."/>
            <person name="Stocks J."/>
            <person name="Wendawek A."/>
            <person name="Woldeyes F."/>
            <person name="Nichols R.A."/>
            <person name="Borrell J.S."/>
        </authorList>
    </citation>
    <scope>NUCLEOTIDE SEQUENCE [LARGE SCALE GENOMIC DNA]</scope>
    <source>
        <strain evidence="3">cv. Maze</strain>
        <tissue evidence="2">Seeds</tissue>
    </source>
</reference>
<dbReference type="AlphaFoldDB" id="A0AAV8RNK0"/>
<keyword evidence="3" id="KW-1185">Reference proteome</keyword>
<dbReference type="Proteomes" id="UP001222027">
    <property type="component" value="Unassembled WGS sequence"/>
</dbReference>
<evidence type="ECO:0000313" key="3">
    <source>
        <dbReference type="Proteomes" id="UP001222027"/>
    </source>
</evidence>
<evidence type="ECO:0000256" key="1">
    <source>
        <dbReference type="SAM" id="MobiDB-lite"/>
    </source>
</evidence>
<evidence type="ECO:0000313" key="2">
    <source>
        <dbReference type="EMBL" id="KAJ8504998.1"/>
    </source>
</evidence>